<feature type="non-terminal residue" evidence="2">
    <location>
        <position position="1"/>
    </location>
</feature>
<organism evidence="2 3">
    <name type="scientific">Rotaria magnacalcarata</name>
    <dbReference type="NCBI Taxonomy" id="392030"/>
    <lineage>
        <taxon>Eukaryota</taxon>
        <taxon>Metazoa</taxon>
        <taxon>Spiralia</taxon>
        <taxon>Gnathifera</taxon>
        <taxon>Rotifera</taxon>
        <taxon>Eurotatoria</taxon>
        <taxon>Bdelloidea</taxon>
        <taxon>Philodinida</taxon>
        <taxon>Philodinidae</taxon>
        <taxon>Rotaria</taxon>
    </lineage>
</organism>
<dbReference type="Pfam" id="PF25034">
    <property type="entry name" value="Spectrin_SYNE1"/>
    <property type="match status" value="1"/>
</dbReference>
<sequence length="232" mass="27471">MNLWRQKIDFNLPGELRPIVEWIYRAEEVLARGLNFDPATLVPDENLQRFTQLHKEHVTIFTEKETIATKFQRLKRDPSIVNQQVAIEHLNSLDERLNIIIVSSDERGHYLDFEQIHWKVQIHFAQLEHIMEILNKKQGNLAQTEQLFQEYKRKIHDEKIIATIEGLLPELTRKAQNYGQLRKKDDQTSKGFNAYCECVRKTLKSAALDLKTKEHMLQETLDNWKVYLSSYD</sequence>
<dbReference type="InterPro" id="IPR057057">
    <property type="entry name" value="Spectrin_SYNE1"/>
</dbReference>
<evidence type="ECO:0000313" key="3">
    <source>
        <dbReference type="Proteomes" id="UP000681967"/>
    </source>
</evidence>
<reference evidence="2" key="1">
    <citation type="submission" date="2021-02" db="EMBL/GenBank/DDBJ databases">
        <authorList>
            <person name="Nowell W R."/>
        </authorList>
    </citation>
    <scope>NUCLEOTIDE SEQUENCE</scope>
</reference>
<dbReference type="EMBL" id="CAJOBH010238694">
    <property type="protein sequence ID" value="CAF5101098.1"/>
    <property type="molecule type" value="Genomic_DNA"/>
</dbReference>
<gene>
    <name evidence="2" type="ORF">BYL167_LOCUS64376</name>
</gene>
<evidence type="ECO:0000259" key="1">
    <source>
        <dbReference type="Pfam" id="PF25034"/>
    </source>
</evidence>
<accession>A0A8S3F5R0</accession>
<protein>
    <recommendedName>
        <fullName evidence="1">Nesprin-1 spectrin repeats region domain-containing protein</fullName>
    </recommendedName>
</protein>
<dbReference type="AlphaFoldDB" id="A0A8S3F5R0"/>
<feature type="domain" description="Nesprin-1 spectrin repeats region" evidence="1">
    <location>
        <begin position="126"/>
        <end position="231"/>
    </location>
</feature>
<proteinExistence type="predicted"/>
<dbReference type="Proteomes" id="UP000681967">
    <property type="component" value="Unassembled WGS sequence"/>
</dbReference>
<name>A0A8S3F5R0_9BILA</name>
<comment type="caution">
    <text evidence="2">The sequence shown here is derived from an EMBL/GenBank/DDBJ whole genome shotgun (WGS) entry which is preliminary data.</text>
</comment>
<evidence type="ECO:0000313" key="2">
    <source>
        <dbReference type="EMBL" id="CAF5101098.1"/>
    </source>
</evidence>